<feature type="region of interest" description="Disordered" evidence="1">
    <location>
        <begin position="47"/>
        <end position="67"/>
    </location>
</feature>
<dbReference type="EMBL" id="KN817541">
    <property type="protein sequence ID" value="KJA23776.1"/>
    <property type="molecule type" value="Genomic_DNA"/>
</dbReference>
<evidence type="ECO:0000313" key="3">
    <source>
        <dbReference type="Proteomes" id="UP000054270"/>
    </source>
</evidence>
<feature type="compositionally biased region" description="Low complexity" evidence="1">
    <location>
        <begin position="94"/>
        <end position="105"/>
    </location>
</feature>
<reference evidence="3" key="1">
    <citation type="submission" date="2014-04" db="EMBL/GenBank/DDBJ databases">
        <title>Evolutionary Origins and Diversification of the Mycorrhizal Mutualists.</title>
        <authorList>
            <consortium name="DOE Joint Genome Institute"/>
            <consortium name="Mycorrhizal Genomics Consortium"/>
            <person name="Kohler A."/>
            <person name="Kuo A."/>
            <person name="Nagy L.G."/>
            <person name="Floudas D."/>
            <person name="Copeland A."/>
            <person name="Barry K.W."/>
            <person name="Cichocki N."/>
            <person name="Veneault-Fourrey C."/>
            <person name="LaButti K."/>
            <person name="Lindquist E.A."/>
            <person name="Lipzen A."/>
            <person name="Lundell T."/>
            <person name="Morin E."/>
            <person name="Murat C."/>
            <person name="Riley R."/>
            <person name="Ohm R."/>
            <person name="Sun H."/>
            <person name="Tunlid A."/>
            <person name="Henrissat B."/>
            <person name="Grigoriev I.V."/>
            <person name="Hibbett D.S."/>
            <person name="Martin F."/>
        </authorList>
    </citation>
    <scope>NUCLEOTIDE SEQUENCE [LARGE SCALE GENOMIC DNA]</scope>
    <source>
        <strain evidence="3">FD-334 SS-4</strain>
    </source>
</reference>
<gene>
    <name evidence="2" type="ORF">HYPSUDRAFT_39619</name>
</gene>
<name>A0A0D2P566_HYPSF</name>
<evidence type="ECO:0000256" key="1">
    <source>
        <dbReference type="SAM" id="MobiDB-lite"/>
    </source>
</evidence>
<dbReference type="AlphaFoldDB" id="A0A0D2P566"/>
<feature type="compositionally biased region" description="Basic residues" evidence="1">
    <location>
        <begin position="83"/>
        <end position="93"/>
    </location>
</feature>
<sequence length="105" mass="11327">MHATSPPVIGLWVASRHCYTTPRPRCDPMTAPLPLCCTPLPSSLSTPPAPFQATTAGSGDGAVHDNPAGAVQCAGRRRRRFAVTGARQHRRRAAWPPLRPRWGPL</sequence>
<dbReference type="Proteomes" id="UP000054270">
    <property type="component" value="Unassembled WGS sequence"/>
</dbReference>
<evidence type="ECO:0000313" key="2">
    <source>
        <dbReference type="EMBL" id="KJA23776.1"/>
    </source>
</evidence>
<protein>
    <submittedName>
        <fullName evidence="2">Uncharacterized protein</fullName>
    </submittedName>
</protein>
<proteinExistence type="predicted"/>
<organism evidence="2 3">
    <name type="scientific">Hypholoma sublateritium (strain FD-334 SS-4)</name>
    <dbReference type="NCBI Taxonomy" id="945553"/>
    <lineage>
        <taxon>Eukaryota</taxon>
        <taxon>Fungi</taxon>
        <taxon>Dikarya</taxon>
        <taxon>Basidiomycota</taxon>
        <taxon>Agaricomycotina</taxon>
        <taxon>Agaricomycetes</taxon>
        <taxon>Agaricomycetidae</taxon>
        <taxon>Agaricales</taxon>
        <taxon>Agaricineae</taxon>
        <taxon>Strophariaceae</taxon>
        <taxon>Hypholoma</taxon>
    </lineage>
</organism>
<feature type="region of interest" description="Disordered" evidence="1">
    <location>
        <begin position="83"/>
        <end position="105"/>
    </location>
</feature>
<keyword evidence="3" id="KW-1185">Reference proteome</keyword>
<accession>A0A0D2P566</accession>